<evidence type="ECO:0000256" key="12">
    <source>
        <dbReference type="PIRSR" id="PIRSR005096-1"/>
    </source>
</evidence>
<feature type="active site" description="Proton donor" evidence="12">
    <location>
        <position position="217"/>
    </location>
</feature>
<reference evidence="15 16" key="1">
    <citation type="journal article" date="2013" name="Genome Announc.">
        <title>Draft Genome Sequence of Arcticibacter svalbardensis Strain MN12-7T, a Member of the Family Sphingobacteriaceae Isolated from an Arctic Soil Sample.</title>
        <authorList>
            <person name="Shivaji S."/>
            <person name="Ara S."/>
            <person name="Prasad S."/>
            <person name="Manasa B.P."/>
            <person name="Begum Z."/>
            <person name="Singh A."/>
            <person name="Kumar Pinnaka A."/>
        </authorList>
    </citation>
    <scope>NUCLEOTIDE SEQUENCE [LARGE SCALE GENOMIC DNA]</scope>
    <source>
        <strain evidence="15 16">MN12-7</strain>
    </source>
</reference>
<evidence type="ECO:0000256" key="2">
    <source>
        <dbReference type="ARBA" id="ARBA00004496"/>
    </source>
</evidence>
<evidence type="ECO:0000256" key="3">
    <source>
        <dbReference type="ARBA" id="ARBA00005028"/>
    </source>
</evidence>
<dbReference type="eggNOG" id="COG2017">
    <property type="taxonomic scope" value="Bacteria"/>
</dbReference>
<evidence type="ECO:0000256" key="9">
    <source>
        <dbReference type="ARBA" id="ARBA00023235"/>
    </source>
</evidence>
<comment type="catalytic activity">
    <reaction evidence="11">
        <text>alpha-D-glucose = beta-D-glucose</text>
        <dbReference type="Rhea" id="RHEA:10264"/>
        <dbReference type="ChEBI" id="CHEBI:15903"/>
        <dbReference type="ChEBI" id="CHEBI:17925"/>
        <dbReference type="EC" id="5.1.3.3"/>
    </reaction>
</comment>
<keyword evidence="7" id="KW-0597">Phosphoprotein</keyword>
<protein>
    <recommendedName>
        <fullName evidence="11">Aldose 1-epimerase</fullName>
        <ecNumber evidence="11">5.1.3.3</ecNumber>
    </recommendedName>
</protein>
<comment type="pathway">
    <text evidence="3 11">Carbohydrate metabolism; hexose metabolism.</text>
</comment>
<keyword evidence="9 11" id="KW-0413">Isomerase</keyword>
<proteinExistence type="inferred from homology"/>
<comment type="caution">
    <text evidence="15">The sequence shown here is derived from an EMBL/GenBank/DDBJ whole genome shotgun (WGS) entry which is preliminary data.</text>
</comment>
<comment type="similarity">
    <text evidence="4 11">Belongs to the aldose epimerase family.</text>
</comment>
<evidence type="ECO:0000256" key="13">
    <source>
        <dbReference type="PIRSR" id="PIRSR005096-2"/>
    </source>
</evidence>
<feature type="binding site" evidence="14">
    <location>
        <begin position="120"/>
        <end position="121"/>
    </location>
    <ligand>
        <name>beta-D-galactose</name>
        <dbReference type="ChEBI" id="CHEBI:27667"/>
    </ligand>
</feature>
<dbReference type="EMBL" id="AQPN01000031">
    <property type="protein sequence ID" value="EOR96026.1"/>
    <property type="molecule type" value="Genomic_DNA"/>
</dbReference>
<evidence type="ECO:0000256" key="10">
    <source>
        <dbReference type="ARBA" id="ARBA00023277"/>
    </source>
</evidence>
<keyword evidence="6" id="KW-0963">Cytoplasm</keyword>
<dbReference type="InterPro" id="IPR047215">
    <property type="entry name" value="Galactose_mutarotase-like"/>
</dbReference>
<dbReference type="InterPro" id="IPR015443">
    <property type="entry name" value="Aldose_1-epimerase"/>
</dbReference>
<dbReference type="STRING" id="1150600.ADIARSV_0795"/>
<dbReference type="PIRSF" id="PIRSF005096">
    <property type="entry name" value="GALM"/>
    <property type="match status" value="1"/>
</dbReference>
<dbReference type="InterPro" id="IPR014718">
    <property type="entry name" value="GH-type_carb-bd"/>
</dbReference>
<dbReference type="Proteomes" id="UP000014174">
    <property type="component" value="Unassembled WGS sequence"/>
</dbReference>
<comment type="cofactor">
    <cofactor evidence="1">
        <name>Ca(2+)</name>
        <dbReference type="ChEBI" id="CHEBI:29108"/>
    </cofactor>
</comment>
<dbReference type="PANTHER" id="PTHR10091">
    <property type="entry name" value="ALDOSE-1-EPIMERASE"/>
    <property type="match status" value="1"/>
</dbReference>
<organism evidence="15 16">
    <name type="scientific">Arcticibacter svalbardensis MN12-7</name>
    <dbReference type="NCBI Taxonomy" id="1150600"/>
    <lineage>
        <taxon>Bacteria</taxon>
        <taxon>Pseudomonadati</taxon>
        <taxon>Bacteroidota</taxon>
        <taxon>Sphingobacteriia</taxon>
        <taxon>Sphingobacteriales</taxon>
        <taxon>Sphingobacteriaceae</taxon>
        <taxon>Arcticibacter</taxon>
    </lineage>
</organism>
<evidence type="ECO:0000256" key="11">
    <source>
        <dbReference type="PIRNR" id="PIRNR005096"/>
    </source>
</evidence>
<dbReference type="CDD" id="cd09019">
    <property type="entry name" value="galactose_mutarotase_like"/>
    <property type="match status" value="1"/>
</dbReference>
<evidence type="ECO:0000313" key="16">
    <source>
        <dbReference type="Proteomes" id="UP000014174"/>
    </source>
</evidence>
<evidence type="ECO:0000313" key="15">
    <source>
        <dbReference type="EMBL" id="EOR96026.1"/>
    </source>
</evidence>
<comment type="subcellular location">
    <subcellularLocation>
        <location evidence="2">Cytoplasm</location>
    </subcellularLocation>
</comment>
<evidence type="ECO:0000256" key="7">
    <source>
        <dbReference type="ARBA" id="ARBA00022553"/>
    </source>
</evidence>
<dbReference type="PATRIC" id="fig|1150600.3.peg.782"/>
<dbReference type="AlphaFoldDB" id="R9GW90"/>
<dbReference type="GO" id="GO:0033499">
    <property type="term" value="P:galactose catabolic process via UDP-galactose, Leloir pathway"/>
    <property type="evidence" value="ECO:0007669"/>
    <property type="project" value="TreeGrafter"/>
</dbReference>
<dbReference type="InterPro" id="IPR008183">
    <property type="entry name" value="Aldose_1/G6P_1-epimerase"/>
</dbReference>
<dbReference type="OrthoDB" id="9779408at2"/>
<keyword evidence="8" id="KW-0106">Calcium</keyword>
<dbReference type="GO" id="GO:0005737">
    <property type="term" value="C:cytoplasm"/>
    <property type="evidence" value="ECO:0007669"/>
    <property type="project" value="UniProtKB-SubCell"/>
</dbReference>
<keyword evidence="16" id="KW-1185">Reference proteome</keyword>
<evidence type="ECO:0000256" key="4">
    <source>
        <dbReference type="ARBA" id="ARBA00006206"/>
    </source>
</evidence>
<evidence type="ECO:0000256" key="1">
    <source>
        <dbReference type="ARBA" id="ARBA00001913"/>
    </source>
</evidence>
<dbReference type="InterPro" id="IPR011013">
    <property type="entry name" value="Gal_mutarotase_sf_dom"/>
</dbReference>
<dbReference type="FunFam" id="2.70.98.10:FF:000003">
    <property type="entry name" value="Aldose 1-epimerase"/>
    <property type="match status" value="1"/>
</dbReference>
<dbReference type="EC" id="5.1.3.3" evidence="11"/>
<dbReference type="GO" id="GO:0030246">
    <property type="term" value="F:carbohydrate binding"/>
    <property type="evidence" value="ECO:0007669"/>
    <property type="project" value="InterPro"/>
</dbReference>
<name>R9GW90_9SPHI</name>
<gene>
    <name evidence="15" type="ORF">ADIARSV_0795</name>
</gene>
<dbReference type="UniPathway" id="UPA00242"/>
<dbReference type="RefSeq" id="WP_016194040.1">
    <property type="nucleotide sequence ID" value="NZ_AQPN01000031.1"/>
</dbReference>
<feature type="binding site" evidence="13">
    <location>
        <position position="289"/>
    </location>
    <ligand>
        <name>beta-D-galactose</name>
        <dbReference type="ChEBI" id="CHEBI:27667"/>
    </ligand>
</feature>
<evidence type="ECO:0000256" key="14">
    <source>
        <dbReference type="PIRSR" id="PIRSR005096-3"/>
    </source>
</evidence>
<sequence>MKIQLKKPWLYAACLLSLDACTNSGTKQTTTGVTDSLDVVIPAKESFERTMDGKKTDLFILKNKNNVQAAITNYGGRLVSLIMPDKNGKMLDVVNGFDNVDDYTKGGDTYFGATIGRYGNRIAKGKFTLDGKLYTLATNNAPNHLHGGPGGFSRVIWDAKPIGENQLELNYLSKDGEEGYPGNLTVKVTYTLTDDNEIKIDYLATTDKKTVLNLTNHSFFNLNGIGSGSINKHFLQINADSYTPVDSTLIPTGKIEKVAGTPFDFTKPTTIGSRIDADNVQLKFGKGYDHNFVHAMKKSAVLDVIATVVGDKSGIVMEVLTNEPGVQFYGGNFLDGSHSLKQGFKDNFRTAFCLETQHFPDSPNQTAFPSTVLSPGDTYKTTTVYKFSVK</sequence>
<accession>R9GW90</accession>
<evidence type="ECO:0000256" key="8">
    <source>
        <dbReference type="ARBA" id="ARBA00022837"/>
    </source>
</evidence>
<dbReference type="GO" id="GO:0004034">
    <property type="term" value="F:aldose 1-epimerase activity"/>
    <property type="evidence" value="ECO:0007669"/>
    <property type="project" value="UniProtKB-EC"/>
</dbReference>
<feature type="active site" description="Proton acceptor" evidence="12">
    <location>
        <position position="355"/>
    </location>
</feature>
<dbReference type="GO" id="GO:0006006">
    <property type="term" value="P:glucose metabolic process"/>
    <property type="evidence" value="ECO:0007669"/>
    <property type="project" value="TreeGrafter"/>
</dbReference>
<evidence type="ECO:0000256" key="5">
    <source>
        <dbReference type="ARBA" id="ARBA00011245"/>
    </source>
</evidence>
<dbReference type="Gene3D" id="2.70.98.10">
    <property type="match status" value="1"/>
</dbReference>
<keyword evidence="10 11" id="KW-0119">Carbohydrate metabolism</keyword>
<dbReference type="NCBIfam" id="NF008277">
    <property type="entry name" value="PRK11055.1"/>
    <property type="match status" value="1"/>
</dbReference>
<dbReference type="SUPFAM" id="SSF74650">
    <property type="entry name" value="Galactose mutarotase-like"/>
    <property type="match status" value="1"/>
</dbReference>
<comment type="subunit">
    <text evidence="5">Monomer.</text>
</comment>
<evidence type="ECO:0000256" key="6">
    <source>
        <dbReference type="ARBA" id="ARBA00022490"/>
    </source>
</evidence>
<dbReference type="PANTHER" id="PTHR10091:SF0">
    <property type="entry name" value="GALACTOSE MUTAROTASE"/>
    <property type="match status" value="1"/>
</dbReference>
<dbReference type="Pfam" id="PF01263">
    <property type="entry name" value="Aldose_epim"/>
    <property type="match status" value="1"/>
</dbReference>